<feature type="compositionally biased region" description="Basic and acidic residues" evidence="1">
    <location>
        <begin position="80"/>
        <end position="89"/>
    </location>
</feature>
<name>A0A426YSY0_ENSVE</name>
<dbReference type="AlphaFoldDB" id="A0A426YSY0"/>
<evidence type="ECO:0000313" key="2">
    <source>
        <dbReference type="EMBL" id="RRT54850.1"/>
    </source>
</evidence>
<organism evidence="2 3">
    <name type="scientific">Ensete ventricosum</name>
    <name type="common">Abyssinian banana</name>
    <name type="synonym">Musa ensete</name>
    <dbReference type="NCBI Taxonomy" id="4639"/>
    <lineage>
        <taxon>Eukaryota</taxon>
        <taxon>Viridiplantae</taxon>
        <taxon>Streptophyta</taxon>
        <taxon>Embryophyta</taxon>
        <taxon>Tracheophyta</taxon>
        <taxon>Spermatophyta</taxon>
        <taxon>Magnoliopsida</taxon>
        <taxon>Liliopsida</taxon>
        <taxon>Zingiberales</taxon>
        <taxon>Musaceae</taxon>
        <taxon>Ensete</taxon>
    </lineage>
</organism>
<feature type="compositionally biased region" description="Basic and acidic residues" evidence="1">
    <location>
        <begin position="37"/>
        <end position="47"/>
    </location>
</feature>
<protein>
    <submittedName>
        <fullName evidence="2">Uncharacterized protein</fullName>
    </submittedName>
</protein>
<feature type="region of interest" description="Disordered" evidence="1">
    <location>
        <begin position="31"/>
        <end position="89"/>
    </location>
</feature>
<gene>
    <name evidence="2" type="ORF">B296_00025192</name>
</gene>
<proteinExistence type="predicted"/>
<dbReference type="Proteomes" id="UP000287651">
    <property type="component" value="Unassembled WGS sequence"/>
</dbReference>
<evidence type="ECO:0000313" key="3">
    <source>
        <dbReference type="Proteomes" id="UP000287651"/>
    </source>
</evidence>
<sequence length="89" mass="10163">MGLVWIPMEKKSKSRPFSACYLTKRPIRKIFPTEMDQGTRKPQEKRKPAIALDKGTSPEGLLRKTTTTPEQEPEDPLQTKAEREGKPLL</sequence>
<accession>A0A426YSY0</accession>
<dbReference type="EMBL" id="AMZH03010383">
    <property type="protein sequence ID" value="RRT54850.1"/>
    <property type="molecule type" value="Genomic_DNA"/>
</dbReference>
<evidence type="ECO:0000256" key="1">
    <source>
        <dbReference type="SAM" id="MobiDB-lite"/>
    </source>
</evidence>
<reference evidence="2 3" key="1">
    <citation type="journal article" date="2014" name="Agronomy (Basel)">
        <title>A Draft Genome Sequence for Ensete ventricosum, the Drought-Tolerant Tree Against Hunger.</title>
        <authorList>
            <person name="Harrison J."/>
            <person name="Moore K.A."/>
            <person name="Paszkiewicz K."/>
            <person name="Jones T."/>
            <person name="Grant M."/>
            <person name="Ambacheew D."/>
            <person name="Muzemil S."/>
            <person name="Studholme D.J."/>
        </authorList>
    </citation>
    <scope>NUCLEOTIDE SEQUENCE [LARGE SCALE GENOMIC DNA]</scope>
</reference>
<comment type="caution">
    <text evidence="2">The sequence shown here is derived from an EMBL/GenBank/DDBJ whole genome shotgun (WGS) entry which is preliminary data.</text>
</comment>